<sequence length="173" mass="19420">MAVEKRCRIFQVVGYKNAGKTTLMEQLIAVLRNEGMVVSCLKHHGHGGAPTGSTDSDRFLLAGANGSSVEGDGVLKIVAKKQEWTLVQLLQLQVLIDQPDVILVEGWKNAPYPKVVLLRDDSDQSLLELEHVQCAIDWGNNKRTRDFPVFGIDERQRYMSYMKKQILESGAYF</sequence>
<organism evidence="2 3">
    <name type="scientific">Shouchella clausii</name>
    <name type="common">Alkalihalobacillus clausii</name>
    <dbReference type="NCBI Taxonomy" id="79880"/>
    <lineage>
        <taxon>Bacteria</taxon>
        <taxon>Bacillati</taxon>
        <taxon>Bacillota</taxon>
        <taxon>Bacilli</taxon>
        <taxon>Bacillales</taxon>
        <taxon>Bacillaceae</taxon>
        <taxon>Shouchella</taxon>
    </lineage>
</organism>
<evidence type="ECO:0000313" key="2">
    <source>
        <dbReference type="EMBL" id="PAE87997.1"/>
    </source>
</evidence>
<dbReference type="Proteomes" id="UP000216207">
    <property type="component" value="Unassembled WGS sequence"/>
</dbReference>
<dbReference type="EMBL" id="NPCC01000024">
    <property type="protein sequence ID" value="PAE87997.1"/>
    <property type="molecule type" value="Genomic_DNA"/>
</dbReference>
<reference evidence="2 3" key="1">
    <citation type="submission" date="2017-07" db="EMBL/GenBank/DDBJ databases">
        <title>Isolation and whole genome analysis of endospore-forming bacteria from heroin.</title>
        <authorList>
            <person name="Kalinowski J."/>
            <person name="Ahrens B."/>
            <person name="Al-Dilaimi A."/>
            <person name="Winkler A."/>
            <person name="Wibberg D."/>
            <person name="Schleenbecker U."/>
            <person name="Ruckert C."/>
            <person name="Wolfel R."/>
            <person name="Grass G."/>
        </authorList>
    </citation>
    <scope>NUCLEOTIDE SEQUENCE [LARGE SCALE GENOMIC DNA]</scope>
    <source>
        <strain evidence="2 3">7539</strain>
    </source>
</reference>
<dbReference type="AlphaFoldDB" id="A0A268NWT6"/>
<dbReference type="PANTHER" id="PTHR40072">
    <property type="entry name" value="MOLYBDOPTERIN-GUANINE DINUCLEOTIDE BIOSYNTHESIS ADAPTER PROTEIN-RELATED"/>
    <property type="match status" value="1"/>
</dbReference>
<protein>
    <submittedName>
        <fullName evidence="2">Molybdopterin-guanine dinucleotide biosynthesis protein MobB</fullName>
    </submittedName>
</protein>
<dbReference type="InterPro" id="IPR052539">
    <property type="entry name" value="MGD_biosynthesis_adapter"/>
</dbReference>
<dbReference type="InterPro" id="IPR027417">
    <property type="entry name" value="P-loop_NTPase"/>
</dbReference>
<dbReference type="NCBIfam" id="TIGR00176">
    <property type="entry name" value="mobB"/>
    <property type="match status" value="1"/>
</dbReference>
<dbReference type="GO" id="GO:0005525">
    <property type="term" value="F:GTP binding"/>
    <property type="evidence" value="ECO:0007669"/>
    <property type="project" value="InterPro"/>
</dbReference>
<dbReference type="Gene3D" id="3.40.50.300">
    <property type="entry name" value="P-loop containing nucleotide triphosphate hydrolases"/>
    <property type="match status" value="1"/>
</dbReference>
<feature type="domain" description="Molybdopterin-guanine dinucleotide biosynthesis protein B (MobB)" evidence="1">
    <location>
        <begin position="9"/>
        <end position="127"/>
    </location>
</feature>
<name>A0A268NWT6_SHOCL</name>
<accession>A0A268NWT6</accession>
<proteinExistence type="predicted"/>
<dbReference type="SUPFAM" id="SSF52540">
    <property type="entry name" value="P-loop containing nucleoside triphosphate hydrolases"/>
    <property type="match status" value="1"/>
</dbReference>
<gene>
    <name evidence="2" type="primary">mobB</name>
    <name evidence="2" type="ORF">CHH72_15515</name>
</gene>
<dbReference type="PANTHER" id="PTHR40072:SF1">
    <property type="entry name" value="MOLYBDOPTERIN-GUANINE DINUCLEOTIDE BIOSYNTHESIS ADAPTER PROTEIN"/>
    <property type="match status" value="1"/>
</dbReference>
<evidence type="ECO:0000313" key="3">
    <source>
        <dbReference type="Proteomes" id="UP000216207"/>
    </source>
</evidence>
<dbReference type="Pfam" id="PF03205">
    <property type="entry name" value="MobB"/>
    <property type="match status" value="1"/>
</dbReference>
<comment type="caution">
    <text evidence="2">The sequence shown here is derived from an EMBL/GenBank/DDBJ whole genome shotgun (WGS) entry which is preliminary data.</text>
</comment>
<evidence type="ECO:0000259" key="1">
    <source>
        <dbReference type="Pfam" id="PF03205"/>
    </source>
</evidence>
<dbReference type="InterPro" id="IPR004435">
    <property type="entry name" value="MobB_dom"/>
</dbReference>
<dbReference type="GO" id="GO:0006777">
    <property type="term" value="P:Mo-molybdopterin cofactor biosynthetic process"/>
    <property type="evidence" value="ECO:0007669"/>
    <property type="project" value="InterPro"/>
</dbReference>